<dbReference type="EMBL" id="JACDXX010000013">
    <property type="protein sequence ID" value="MCB5411217.1"/>
    <property type="molecule type" value="Genomic_DNA"/>
</dbReference>
<sequence>MKPWLMPLILSLFAACGAQPAPHMFGASRYEAERGGRRYVVFLKGSHVEVIRLGYARNGEHQLIRAQMIGLIAELTGCRLLETTLQGDSGEMRGRVSCPGGPRGPPYPDRPAR</sequence>
<feature type="chain" id="PRO_5045954958" description="Lipoprotein" evidence="2">
    <location>
        <begin position="21"/>
        <end position="113"/>
    </location>
</feature>
<dbReference type="RefSeq" id="WP_226936680.1">
    <property type="nucleotide sequence ID" value="NZ_JACDXX010000013.1"/>
</dbReference>
<evidence type="ECO:0000256" key="1">
    <source>
        <dbReference type="SAM" id="MobiDB-lite"/>
    </source>
</evidence>
<reference evidence="3 4" key="1">
    <citation type="submission" date="2020-07" db="EMBL/GenBank/DDBJ databases">
        <title>Pseudogemmobacter sp. nov., isolated from poultry manure in Taiwan.</title>
        <authorList>
            <person name="Lin S.-Y."/>
            <person name="Tang Y.-S."/>
            <person name="Young C.-C."/>
        </authorList>
    </citation>
    <scope>NUCLEOTIDE SEQUENCE [LARGE SCALE GENOMIC DNA]</scope>
    <source>
        <strain evidence="3 4">CC-YST710</strain>
    </source>
</reference>
<accession>A0ABS8CP94</accession>
<keyword evidence="2" id="KW-0732">Signal</keyword>
<gene>
    <name evidence="3" type="ORF">H0485_14585</name>
</gene>
<organism evidence="3 4">
    <name type="scientific">Pseudogemmobacter faecipullorum</name>
    <dbReference type="NCBI Taxonomy" id="2755041"/>
    <lineage>
        <taxon>Bacteria</taxon>
        <taxon>Pseudomonadati</taxon>
        <taxon>Pseudomonadota</taxon>
        <taxon>Alphaproteobacteria</taxon>
        <taxon>Rhodobacterales</taxon>
        <taxon>Paracoccaceae</taxon>
        <taxon>Pseudogemmobacter</taxon>
    </lineage>
</organism>
<protein>
    <recommendedName>
        <fullName evidence="5">Lipoprotein</fullName>
    </recommendedName>
</protein>
<comment type="caution">
    <text evidence="3">The sequence shown here is derived from an EMBL/GenBank/DDBJ whole genome shotgun (WGS) entry which is preliminary data.</text>
</comment>
<evidence type="ECO:0000313" key="3">
    <source>
        <dbReference type="EMBL" id="MCB5411217.1"/>
    </source>
</evidence>
<evidence type="ECO:0008006" key="5">
    <source>
        <dbReference type="Google" id="ProtNLM"/>
    </source>
</evidence>
<proteinExistence type="predicted"/>
<feature type="region of interest" description="Disordered" evidence="1">
    <location>
        <begin position="89"/>
        <end position="113"/>
    </location>
</feature>
<evidence type="ECO:0000313" key="4">
    <source>
        <dbReference type="Proteomes" id="UP001198571"/>
    </source>
</evidence>
<evidence type="ECO:0000256" key="2">
    <source>
        <dbReference type="SAM" id="SignalP"/>
    </source>
</evidence>
<feature type="signal peptide" evidence="2">
    <location>
        <begin position="1"/>
        <end position="20"/>
    </location>
</feature>
<dbReference type="Proteomes" id="UP001198571">
    <property type="component" value="Unassembled WGS sequence"/>
</dbReference>
<dbReference type="PROSITE" id="PS51257">
    <property type="entry name" value="PROKAR_LIPOPROTEIN"/>
    <property type="match status" value="1"/>
</dbReference>
<name>A0ABS8CP94_9RHOB</name>
<keyword evidence="4" id="KW-1185">Reference proteome</keyword>
<feature type="compositionally biased region" description="Pro residues" evidence="1">
    <location>
        <begin position="102"/>
        <end position="113"/>
    </location>
</feature>